<dbReference type="GO" id="GO:0006310">
    <property type="term" value="P:DNA recombination"/>
    <property type="evidence" value="ECO:0007669"/>
    <property type="project" value="UniProtKB-KW"/>
</dbReference>
<keyword evidence="3" id="KW-0815">Transposition</keyword>
<evidence type="ECO:0000256" key="1">
    <source>
        <dbReference type="ARBA" id="ARBA00008761"/>
    </source>
</evidence>
<evidence type="ECO:0000256" key="2">
    <source>
        <dbReference type="ARBA" id="ARBA00011044"/>
    </source>
</evidence>
<dbReference type="InterPro" id="IPR021027">
    <property type="entry name" value="Transposase_put_HTH"/>
</dbReference>
<evidence type="ECO:0000259" key="10">
    <source>
        <dbReference type="Pfam" id="PF12323"/>
    </source>
</evidence>
<evidence type="ECO:0000256" key="4">
    <source>
        <dbReference type="ARBA" id="ARBA00022723"/>
    </source>
</evidence>
<evidence type="ECO:0000313" key="12">
    <source>
        <dbReference type="Proteomes" id="UP000509594"/>
    </source>
</evidence>
<feature type="domain" description="Transposase putative helix-turn-helix" evidence="10">
    <location>
        <begin position="10"/>
        <end position="45"/>
    </location>
</feature>
<evidence type="ECO:0000259" key="8">
    <source>
        <dbReference type="Pfam" id="PF01385"/>
    </source>
</evidence>
<dbReference type="GO" id="GO:0032196">
    <property type="term" value="P:transposition"/>
    <property type="evidence" value="ECO:0007669"/>
    <property type="project" value="UniProtKB-KW"/>
</dbReference>
<reference evidence="11 12" key="1">
    <citation type="submission" date="2020-06" db="EMBL/GenBank/DDBJ databases">
        <title>Methanolobus halotolerans sp. nov., isolated from a saline lake Tus in Siberia.</title>
        <authorList>
            <person name="Shen Y."/>
            <person name="Chen S.-C."/>
            <person name="Lai M.-C."/>
            <person name="Huang H.-H."/>
            <person name="Chiu H.-H."/>
            <person name="Tang S.-L."/>
            <person name="Rogozin D.Y."/>
            <person name="Degermendzhy A.G."/>
        </authorList>
    </citation>
    <scope>NUCLEOTIDE SEQUENCE [LARGE SCALE GENOMIC DNA]</scope>
    <source>
        <strain evidence="11 12">DSM 21339</strain>
    </source>
</reference>
<dbReference type="Proteomes" id="UP000509594">
    <property type="component" value="Chromosome"/>
</dbReference>
<dbReference type="NCBIfam" id="TIGR01766">
    <property type="entry name" value="IS200/IS605 family accessory protein TnpB-like domain"/>
    <property type="match status" value="1"/>
</dbReference>
<dbReference type="InterPro" id="IPR001959">
    <property type="entry name" value="Transposase"/>
</dbReference>
<dbReference type="PANTHER" id="PTHR30405">
    <property type="entry name" value="TRANSPOSASE"/>
    <property type="match status" value="1"/>
</dbReference>
<evidence type="ECO:0000256" key="7">
    <source>
        <dbReference type="ARBA" id="ARBA00023172"/>
    </source>
</evidence>
<dbReference type="RefSeq" id="WP_176965640.1">
    <property type="nucleotide sequence ID" value="NZ_CP058215.1"/>
</dbReference>
<keyword evidence="4" id="KW-0479">Metal-binding</keyword>
<dbReference type="OrthoDB" id="33505at2157"/>
<organism evidence="11 12">
    <name type="scientific">Methanolobus zinderi</name>
    <dbReference type="NCBI Taxonomy" id="536044"/>
    <lineage>
        <taxon>Archaea</taxon>
        <taxon>Methanobacteriati</taxon>
        <taxon>Methanobacteriota</taxon>
        <taxon>Stenosarchaea group</taxon>
        <taxon>Methanomicrobia</taxon>
        <taxon>Methanosarcinales</taxon>
        <taxon>Methanosarcinaceae</taxon>
        <taxon>Methanolobus</taxon>
    </lineage>
</organism>
<dbReference type="PANTHER" id="PTHR30405:SF25">
    <property type="entry name" value="RNA-GUIDED DNA ENDONUCLEASE INSQ-RELATED"/>
    <property type="match status" value="1"/>
</dbReference>
<comment type="similarity">
    <text evidence="2">In the N-terminal section; belongs to the transposase 2 family.</text>
</comment>
<dbReference type="EMBL" id="CP058215">
    <property type="protein sequence ID" value="QLC50584.1"/>
    <property type="molecule type" value="Genomic_DNA"/>
</dbReference>
<gene>
    <name evidence="11" type="primary">tnpB</name>
    <name evidence="11" type="ORF">HWN40_10250</name>
</gene>
<dbReference type="InterPro" id="IPR051399">
    <property type="entry name" value="RNA-guided_DNA_endo/Transpos"/>
</dbReference>
<dbReference type="AlphaFoldDB" id="A0A7D5I5K7"/>
<name>A0A7D5I5K7_9EURY</name>
<evidence type="ECO:0000256" key="6">
    <source>
        <dbReference type="ARBA" id="ARBA00023125"/>
    </source>
</evidence>
<dbReference type="Pfam" id="PF07282">
    <property type="entry name" value="Cas12f1-like_TNB"/>
    <property type="match status" value="1"/>
</dbReference>
<keyword evidence="5" id="KW-0862">Zinc</keyword>
<evidence type="ECO:0000256" key="3">
    <source>
        <dbReference type="ARBA" id="ARBA00022578"/>
    </source>
</evidence>
<protein>
    <submittedName>
        <fullName evidence="11">IS200/IS605 family element transposase accessory protein TnpB</fullName>
    </submittedName>
</protein>
<dbReference type="InterPro" id="IPR010095">
    <property type="entry name" value="Cas12f1-like_TNB"/>
</dbReference>
<feature type="domain" description="Probable transposase IS891/IS1136/IS1341" evidence="8">
    <location>
        <begin position="214"/>
        <end position="328"/>
    </location>
</feature>
<dbReference type="Pfam" id="PF01385">
    <property type="entry name" value="OrfB_IS605"/>
    <property type="match status" value="1"/>
</dbReference>
<dbReference type="KEGG" id="mzi:HWN40_10250"/>
<comment type="similarity">
    <text evidence="1">In the C-terminal section; belongs to the transposase 35 family.</text>
</comment>
<evidence type="ECO:0000256" key="5">
    <source>
        <dbReference type="ARBA" id="ARBA00022833"/>
    </source>
</evidence>
<feature type="domain" description="Cas12f1-like TNB" evidence="9">
    <location>
        <begin position="340"/>
        <end position="407"/>
    </location>
</feature>
<keyword evidence="7" id="KW-0233">DNA recombination</keyword>
<keyword evidence="12" id="KW-1185">Reference proteome</keyword>
<keyword evidence="6" id="KW-0238">DNA-binding</keyword>
<dbReference type="GO" id="GO:0003677">
    <property type="term" value="F:DNA binding"/>
    <property type="evidence" value="ECO:0007669"/>
    <property type="project" value="UniProtKB-KW"/>
</dbReference>
<sequence>MVRKEDQNCRNLRFSIHPTPEQEAKLEETMETCRRLWNDLLSSRVELFDVYGLYPDSRLLEKQLKFYEYTNNIHSQVRLNVFERVQQAYFKFLDDIKNGRLKGSKPKRGTFVKREDVPVGKLSYSIPSKNSSKFIQYDGILPRGHPKFKGKEGYHSFTYKQYGNGWKLTGNKLFLSKITSKNDLIKIDINNDIIQGRPKTCTIKKEGNKWFAFVTVEIPDNPGPIIPVTMIGIDLGLESLIATSDGEFIEPPELFREAEKRLAIEQRKLARMEYGSQNYRKQKKKVNRIHRKIAKARNHFSHCLSKMLVGKYDLIVFENLKIKNLVKNSRLAKSIHDAGWSRIVQHTEYKAAEKGKTVEKVDPKNTSQICSVCGKKKKTKLKLADRVFECEHCKSSLNRDINAAVNILRKSKAYKDTVRLAGINGCEVGTTTTSSVTGLQVPTMNQQLLNLVQGRDFLRVQ</sequence>
<accession>A0A7D5I5K7</accession>
<dbReference type="Pfam" id="PF12323">
    <property type="entry name" value="HTH_OrfB_IS605"/>
    <property type="match status" value="1"/>
</dbReference>
<evidence type="ECO:0000259" key="9">
    <source>
        <dbReference type="Pfam" id="PF07282"/>
    </source>
</evidence>
<evidence type="ECO:0000313" key="11">
    <source>
        <dbReference type="EMBL" id="QLC50584.1"/>
    </source>
</evidence>
<proteinExistence type="inferred from homology"/>
<dbReference type="GO" id="GO:0046872">
    <property type="term" value="F:metal ion binding"/>
    <property type="evidence" value="ECO:0007669"/>
    <property type="project" value="UniProtKB-KW"/>
</dbReference>
<dbReference type="GeneID" id="55822059"/>
<dbReference type="NCBIfam" id="NF040570">
    <property type="entry name" value="guided_TnpB"/>
    <property type="match status" value="1"/>
</dbReference>